<proteinExistence type="inferred from homology"/>
<comment type="subcellular location">
    <subcellularLocation>
        <location evidence="1 14">Cytoplasm</location>
    </subcellularLocation>
</comment>
<dbReference type="HAMAP" id="MF_00046">
    <property type="entry name" value="MurC"/>
    <property type="match status" value="1"/>
</dbReference>
<dbReference type="Gene3D" id="3.90.190.20">
    <property type="entry name" value="Mur ligase, C-terminal domain"/>
    <property type="match status" value="1"/>
</dbReference>
<dbReference type="InterPro" id="IPR005758">
    <property type="entry name" value="UDP-N-AcMur_Ala_ligase_MurC"/>
</dbReference>
<dbReference type="Gene3D" id="3.40.1190.10">
    <property type="entry name" value="Mur-like, catalytic domain"/>
    <property type="match status" value="1"/>
</dbReference>
<dbReference type="AlphaFoldDB" id="A0A2L2BQL2"/>
<dbReference type="GO" id="GO:0008360">
    <property type="term" value="P:regulation of cell shape"/>
    <property type="evidence" value="ECO:0007669"/>
    <property type="project" value="UniProtKB-KW"/>
</dbReference>
<dbReference type="GO" id="GO:0071555">
    <property type="term" value="P:cell wall organization"/>
    <property type="evidence" value="ECO:0007669"/>
    <property type="project" value="UniProtKB-KW"/>
</dbReference>
<keyword evidence="6 14" id="KW-0132">Cell division</keyword>
<evidence type="ECO:0000259" key="16">
    <source>
        <dbReference type="Pfam" id="PF02875"/>
    </source>
</evidence>
<evidence type="ECO:0000256" key="5">
    <source>
        <dbReference type="ARBA" id="ARBA00022598"/>
    </source>
</evidence>
<dbReference type="NCBIfam" id="TIGR01082">
    <property type="entry name" value="murC"/>
    <property type="match status" value="1"/>
</dbReference>
<evidence type="ECO:0000256" key="12">
    <source>
        <dbReference type="ARBA" id="ARBA00023316"/>
    </source>
</evidence>
<dbReference type="PANTHER" id="PTHR43445">
    <property type="entry name" value="UDP-N-ACETYLMURAMATE--L-ALANINE LIGASE-RELATED"/>
    <property type="match status" value="1"/>
</dbReference>
<dbReference type="Pfam" id="PF02875">
    <property type="entry name" value="Mur_ligase_C"/>
    <property type="match status" value="1"/>
</dbReference>
<dbReference type="InterPro" id="IPR036565">
    <property type="entry name" value="Mur-like_cat_sf"/>
</dbReference>
<dbReference type="GO" id="GO:0008763">
    <property type="term" value="F:UDP-N-acetylmuramate-L-alanine ligase activity"/>
    <property type="evidence" value="ECO:0007669"/>
    <property type="project" value="UniProtKB-UniRule"/>
</dbReference>
<evidence type="ECO:0000313" key="18">
    <source>
        <dbReference type="EMBL" id="AVG23950.1"/>
    </source>
</evidence>
<sequence>MLRPRADGWLPDELGRVHMVGIGGSGMSGIARVLHERGHMVSGTDRAASEVTESLAASGITVFIGEDSGFVDQADTVISTYAVRDNHPEMVRARERGITVLHRADALRFIARGLDTIAVGGSHGKTTSTAILATAMERLGEDITAVNGGVISQWGVSARAGSSSWCVLEADESDASFLIYHPRIALVTNVAADHLDFYGSREAVFAAFDEFVLSATDAVVCLDDDGARALVGRLAPREVLTYGTHPDAALRLSDVTVAPYARAVVTFGTQSASFELAVPGELNALNATGVIGVLLLAGWSLDDAARGVSGFTGADRRFQFHGEIGGIRVFDDHAHHPTEVATALDIAQTVAGQGEVITMFQPHLFSRTQLMSAELAEAFRHGSDHTIFLDIFGSREDPIEGVTTQMILDRLGPAVSYDFEPDWDRAVDLAVSRAQPGDVIVTMSTGDLYQIVPRLLKQLRKVHERAVDVFEDNSGDEETGPSVVGQ</sequence>
<protein>
    <recommendedName>
        <fullName evidence="3 14">UDP-N-acetylmuramate--L-alanine ligase</fullName>
        <ecNumber evidence="3 14">6.3.2.8</ecNumber>
    </recommendedName>
    <alternativeName>
        <fullName evidence="14">UDP-N-acetylmuramoyl-L-alanine synthetase</fullName>
    </alternativeName>
</protein>
<evidence type="ECO:0000256" key="7">
    <source>
        <dbReference type="ARBA" id="ARBA00022741"/>
    </source>
</evidence>
<dbReference type="PANTHER" id="PTHR43445:SF3">
    <property type="entry name" value="UDP-N-ACETYLMURAMATE--L-ALANINE LIGASE"/>
    <property type="match status" value="1"/>
</dbReference>
<dbReference type="Proteomes" id="UP000243077">
    <property type="component" value="Chromosome"/>
</dbReference>
<dbReference type="InterPro" id="IPR000713">
    <property type="entry name" value="Mur_ligase_N"/>
</dbReference>
<dbReference type="GO" id="GO:0005524">
    <property type="term" value="F:ATP binding"/>
    <property type="evidence" value="ECO:0007669"/>
    <property type="project" value="UniProtKB-UniRule"/>
</dbReference>
<evidence type="ECO:0000259" key="15">
    <source>
        <dbReference type="Pfam" id="PF01225"/>
    </source>
</evidence>
<comment type="catalytic activity">
    <reaction evidence="13 14">
        <text>UDP-N-acetyl-alpha-D-muramate + L-alanine + ATP = UDP-N-acetyl-alpha-D-muramoyl-L-alanine + ADP + phosphate + H(+)</text>
        <dbReference type="Rhea" id="RHEA:23372"/>
        <dbReference type="ChEBI" id="CHEBI:15378"/>
        <dbReference type="ChEBI" id="CHEBI:30616"/>
        <dbReference type="ChEBI" id="CHEBI:43474"/>
        <dbReference type="ChEBI" id="CHEBI:57972"/>
        <dbReference type="ChEBI" id="CHEBI:70757"/>
        <dbReference type="ChEBI" id="CHEBI:83898"/>
        <dbReference type="ChEBI" id="CHEBI:456216"/>
        <dbReference type="EC" id="6.3.2.8"/>
    </reaction>
</comment>
<keyword evidence="11 14" id="KW-0131">Cell cycle</keyword>
<gene>
    <name evidence="14" type="primary">murC</name>
    <name evidence="18" type="ORF">C3B54_11982</name>
</gene>
<dbReference type="SUPFAM" id="SSF53623">
    <property type="entry name" value="MurD-like peptide ligases, catalytic domain"/>
    <property type="match status" value="1"/>
</dbReference>
<evidence type="ECO:0000256" key="1">
    <source>
        <dbReference type="ARBA" id="ARBA00004496"/>
    </source>
</evidence>
<keyword evidence="8 14" id="KW-0067">ATP-binding</keyword>
<dbReference type="InterPro" id="IPR004101">
    <property type="entry name" value="Mur_ligase_C"/>
</dbReference>
<keyword evidence="19" id="KW-1185">Reference proteome</keyword>
<evidence type="ECO:0000256" key="8">
    <source>
        <dbReference type="ARBA" id="ARBA00022840"/>
    </source>
</evidence>
<feature type="domain" description="Mur ligase N-terminal catalytic" evidence="15">
    <location>
        <begin position="17"/>
        <end position="112"/>
    </location>
</feature>
<feature type="domain" description="Mur ligase C-terminal" evidence="16">
    <location>
        <begin position="316"/>
        <end position="445"/>
    </location>
</feature>
<dbReference type="GO" id="GO:0005737">
    <property type="term" value="C:cytoplasm"/>
    <property type="evidence" value="ECO:0007669"/>
    <property type="project" value="UniProtKB-SubCell"/>
</dbReference>
<evidence type="ECO:0000256" key="4">
    <source>
        <dbReference type="ARBA" id="ARBA00022490"/>
    </source>
</evidence>
<dbReference type="UniPathway" id="UPA00219"/>
<evidence type="ECO:0000256" key="9">
    <source>
        <dbReference type="ARBA" id="ARBA00022960"/>
    </source>
</evidence>
<dbReference type="RefSeq" id="WP_104913492.1">
    <property type="nucleotide sequence ID" value="NZ_CP026923.1"/>
</dbReference>
<dbReference type="Gene3D" id="3.40.50.720">
    <property type="entry name" value="NAD(P)-binding Rossmann-like Domain"/>
    <property type="match status" value="1"/>
</dbReference>
<dbReference type="EC" id="6.3.2.8" evidence="3 14"/>
<evidence type="ECO:0000256" key="10">
    <source>
        <dbReference type="ARBA" id="ARBA00022984"/>
    </source>
</evidence>
<comment type="function">
    <text evidence="14">Cell wall formation.</text>
</comment>
<keyword evidence="4 14" id="KW-0963">Cytoplasm</keyword>
<dbReference type="InterPro" id="IPR036615">
    <property type="entry name" value="Mur_ligase_C_dom_sf"/>
</dbReference>
<comment type="similarity">
    <text evidence="14">Belongs to the MurCDEF family.</text>
</comment>
<reference evidence="18 19" key="1">
    <citation type="submission" date="2018-02" db="EMBL/GenBank/DDBJ databases">
        <title>Complete genome of the streamlined marine actinobacterium Pontimonas salivibrio CL-TW6 adapted to coastal planktonic lifestype.</title>
        <authorList>
            <person name="Cho B.C."/>
            <person name="Hardies S.C."/>
            <person name="Jang G.I."/>
            <person name="Hwang C.Y."/>
        </authorList>
    </citation>
    <scope>NUCLEOTIDE SEQUENCE [LARGE SCALE GENOMIC DNA]</scope>
    <source>
        <strain evidence="18 19">CL-TW6</strain>
    </source>
</reference>
<feature type="binding site" evidence="14">
    <location>
        <begin position="121"/>
        <end position="127"/>
    </location>
    <ligand>
        <name>ATP</name>
        <dbReference type="ChEBI" id="CHEBI:30616"/>
    </ligand>
</feature>
<dbReference type="SUPFAM" id="SSF51984">
    <property type="entry name" value="MurCD N-terminal domain"/>
    <property type="match status" value="1"/>
</dbReference>
<keyword evidence="7 14" id="KW-0547">Nucleotide-binding</keyword>
<dbReference type="GO" id="GO:0009252">
    <property type="term" value="P:peptidoglycan biosynthetic process"/>
    <property type="evidence" value="ECO:0007669"/>
    <property type="project" value="UniProtKB-UniRule"/>
</dbReference>
<evidence type="ECO:0000256" key="13">
    <source>
        <dbReference type="ARBA" id="ARBA00047833"/>
    </source>
</evidence>
<dbReference type="Pfam" id="PF08245">
    <property type="entry name" value="Mur_ligase_M"/>
    <property type="match status" value="1"/>
</dbReference>
<evidence type="ECO:0000256" key="6">
    <source>
        <dbReference type="ARBA" id="ARBA00022618"/>
    </source>
</evidence>
<comment type="pathway">
    <text evidence="2 14">Cell wall biogenesis; peptidoglycan biosynthesis.</text>
</comment>
<dbReference type="InterPro" id="IPR013221">
    <property type="entry name" value="Mur_ligase_cen"/>
</dbReference>
<dbReference type="Pfam" id="PF01225">
    <property type="entry name" value="Mur_ligase"/>
    <property type="match status" value="1"/>
</dbReference>
<feature type="domain" description="Mur ligase central" evidence="17">
    <location>
        <begin position="119"/>
        <end position="293"/>
    </location>
</feature>
<dbReference type="KEGG" id="psai:C3B54_11982"/>
<evidence type="ECO:0000256" key="2">
    <source>
        <dbReference type="ARBA" id="ARBA00004752"/>
    </source>
</evidence>
<evidence type="ECO:0000259" key="17">
    <source>
        <dbReference type="Pfam" id="PF08245"/>
    </source>
</evidence>
<keyword evidence="10 14" id="KW-0573">Peptidoglycan synthesis</keyword>
<keyword evidence="12 14" id="KW-0961">Cell wall biogenesis/degradation</keyword>
<evidence type="ECO:0000256" key="11">
    <source>
        <dbReference type="ARBA" id="ARBA00023306"/>
    </source>
</evidence>
<evidence type="ECO:0000256" key="3">
    <source>
        <dbReference type="ARBA" id="ARBA00012211"/>
    </source>
</evidence>
<organism evidence="18 19">
    <name type="scientific">Pontimonas salivibrio</name>
    <dbReference type="NCBI Taxonomy" id="1159327"/>
    <lineage>
        <taxon>Bacteria</taxon>
        <taxon>Bacillati</taxon>
        <taxon>Actinomycetota</taxon>
        <taxon>Actinomycetes</taxon>
        <taxon>Micrococcales</taxon>
        <taxon>Microbacteriaceae</taxon>
        <taxon>Pontimonas</taxon>
    </lineage>
</organism>
<evidence type="ECO:0000256" key="14">
    <source>
        <dbReference type="HAMAP-Rule" id="MF_00046"/>
    </source>
</evidence>
<dbReference type="OrthoDB" id="9804126at2"/>
<dbReference type="InterPro" id="IPR050061">
    <property type="entry name" value="MurCDEF_pg_biosynth"/>
</dbReference>
<dbReference type="GO" id="GO:0051301">
    <property type="term" value="P:cell division"/>
    <property type="evidence" value="ECO:0007669"/>
    <property type="project" value="UniProtKB-KW"/>
</dbReference>
<accession>A0A2L2BQL2</accession>
<evidence type="ECO:0000313" key="19">
    <source>
        <dbReference type="Proteomes" id="UP000243077"/>
    </source>
</evidence>
<name>A0A2L2BQL2_9MICO</name>
<dbReference type="EMBL" id="CP026923">
    <property type="protein sequence ID" value="AVG23950.1"/>
    <property type="molecule type" value="Genomic_DNA"/>
</dbReference>
<keyword evidence="9 14" id="KW-0133">Cell shape</keyword>
<dbReference type="SUPFAM" id="SSF53244">
    <property type="entry name" value="MurD-like peptide ligases, peptide-binding domain"/>
    <property type="match status" value="1"/>
</dbReference>
<keyword evidence="5 14" id="KW-0436">Ligase</keyword>